<dbReference type="InterPro" id="IPR035979">
    <property type="entry name" value="RBD_domain_sf"/>
</dbReference>
<dbReference type="Pfam" id="PF00076">
    <property type="entry name" value="RRM_1"/>
    <property type="match status" value="1"/>
</dbReference>
<evidence type="ECO:0000256" key="3">
    <source>
        <dbReference type="PROSITE-ProRule" id="PRU00176"/>
    </source>
</evidence>
<protein>
    <submittedName>
        <fullName evidence="5">RNA recognition motif domain-containing protein</fullName>
    </submittedName>
</protein>
<sequence length="200" mass="22502">MSLRWNASECILLWKGNNPNNVALRSLANSSFRLVIRTITGCSLAQNIKTGLSKNFGFVEFESILEAERTCELGPHVIDGQGVRVALRKHSELQHKFRLFVGGLSKQTSVETLREYFSKFGQIVDCAIPRNVDNSSRGFAFVIFRSQESIDNVLKSAPHIIDDATVDVKQTHARRRELTLFVGKLSPNTNNESLRAFYSK</sequence>
<dbReference type="PANTHER" id="PTHR48033:SF10">
    <property type="entry name" value="RNA-BINDING PROTEIN SQUID"/>
    <property type="match status" value="1"/>
</dbReference>
<evidence type="ECO:0000313" key="6">
    <source>
        <dbReference type="Proteomes" id="UP001201812"/>
    </source>
</evidence>
<dbReference type="PROSITE" id="PS50102">
    <property type="entry name" value="RRM"/>
    <property type="match status" value="1"/>
</dbReference>
<evidence type="ECO:0000256" key="1">
    <source>
        <dbReference type="ARBA" id="ARBA00004123"/>
    </source>
</evidence>
<comment type="subcellular location">
    <subcellularLocation>
        <location evidence="1">Nucleus</location>
    </subcellularLocation>
</comment>
<keyword evidence="6" id="KW-1185">Reference proteome</keyword>
<dbReference type="InterPro" id="IPR000504">
    <property type="entry name" value="RRM_dom"/>
</dbReference>
<dbReference type="InterPro" id="IPR012677">
    <property type="entry name" value="Nucleotide-bd_a/b_plait_sf"/>
</dbReference>
<gene>
    <name evidence="5" type="ORF">DdX_13513</name>
</gene>
<keyword evidence="3" id="KW-0694">RNA-binding</keyword>
<dbReference type="SUPFAM" id="SSF54928">
    <property type="entry name" value="RNA-binding domain, RBD"/>
    <property type="match status" value="2"/>
</dbReference>
<keyword evidence="2" id="KW-0539">Nucleus</keyword>
<dbReference type="GO" id="GO:0005654">
    <property type="term" value="C:nucleoplasm"/>
    <property type="evidence" value="ECO:0007669"/>
    <property type="project" value="TreeGrafter"/>
</dbReference>
<dbReference type="SMART" id="SM00360">
    <property type="entry name" value="RRM"/>
    <property type="match status" value="2"/>
</dbReference>
<evidence type="ECO:0000256" key="2">
    <source>
        <dbReference type="ARBA" id="ARBA00023242"/>
    </source>
</evidence>
<dbReference type="Gene3D" id="3.30.70.330">
    <property type="match status" value="2"/>
</dbReference>
<reference evidence="5" key="1">
    <citation type="submission" date="2022-01" db="EMBL/GenBank/DDBJ databases">
        <title>Genome Sequence Resource for Two Populations of Ditylenchus destructor, the Migratory Endoparasitic Phytonematode.</title>
        <authorList>
            <person name="Zhang H."/>
            <person name="Lin R."/>
            <person name="Xie B."/>
        </authorList>
    </citation>
    <scope>NUCLEOTIDE SEQUENCE</scope>
    <source>
        <strain evidence="5">BazhouSP</strain>
    </source>
</reference>
<comment type="caution">
    <text evidence="5">The sequence shown here is derived from an EMBL/GenBank/DDBJ whole genome shotgun (WGS) entry which is preliminary data.</text>
</comment>
<dbReference type="AlphaFoldDB" id="A0AAD4MV31"/>
<feature type="domain" description="RRM" evidence="4">
    <location>
        <begin position="97"/>
        <end position="175"/>
    </location>
</feature>
<evidence type="ECO:0000313" key="5">
    <source>
        <dbReference type="EMBL" id="KAI1705550.1"/>
    </source>
</evidence>
<dbReference type="EMBL" id="JAKKPZ010000055">
    <property type="protein sequence ID" value="KAI1705550.1"/>
    <property type="molecule type" value="Genomic_DNA"/>
</dbReference>
<dbReference type="Proteomes" id="UP001201812">
    <property type="component" value="Unassembled WGS sequence"/>
</dbReference>
<proteinExistence type="predicted"/>
<dbReference type="PANTHER" id="PTHR48033">
    <property type="entry name" value="RNA-BINDING (RRM/RBD/RNP MOTIFS) FAMILY PROTEIN"/>
    <property type="match status" value="1"/>
</dbReference>
<evidence type="ECO:0000259" key="4">
    <source>
        <dbReference type="PROSITE" id="PS50102"/>
    </source>
</evidence>
<dbReference type="GO" id="GO:0010468">
    <property type="term" value="P:regulation of gene expression"/>
    <property type="evidence" value="ECO:0007669"/>
    <property type="project" value="TreeGrafter"/>
</dbReference>
<dbReference type="GO" id="GO:0003723">
    <property type="term" value="F:RNA binding"/>
    <property type="evidence" value="ECO:0007669"/>
    <property type="project" value="UniProtKB-UniRule"/>
</dbReference>
<organism evidence="5 6">
    <name type="scientific">Ditylenchus destructor</name>
    <dbReference type="NCBI Taxonomy" id="166010"/>
    <lineage>
        <taxon>Eukaryota</taxon>
        <taxon>Metazoa</taxon>
        <taxon>Ecdysozoa</taxon>
        <taxon>Nematoda</taxon>
        <taxon>Chromadorea</taxon>
        <taxon>Rhabditida</taxon>
        <taxon>Tylenchina</taxon>
        <taxon>Tylenchomorpha</taxon>
        <taxon>Sphaerularioidea</taxon>
        <taxon>Anguinidae</taxon>
        <taxon>Anguininae</taxon>
        <taxon>Ditylenchus</taxon>
    </lineage>
</organism>
<dbReference type="GO" id="GO:0000785">
    <property type="term" value="C:chromatin"/>
    <property type="evidence" value="ECO:0007669"/>
    <property type="project" value="TreeGrafter"/>
</dbReference>
<name>A0AAD4MV31_9BILA</name>
<accession>A0AAD4MV31</accession>